<dbReference type="CDD" id="cd00834">
    <property type="entry name" value="KAS_I_II"/>
    <property type="match status" value="1"/>
</dbReference>
<dbReference type="Pfam" id="PF00109">
    <property type="entry name" value="ketoacyl-synt"/>
    <property type="match status" value="1"/>
</dbReference>
<protein>
    <recommendedName>
        <fullName evidence="4 14">3-oxoacyl-[acyl-carrier-protein] synthase 2</fullName>
        <ecNumber evidence="3 14">2.3.1.179</ecNumber>
    </recommendedName>
</protein>
<dbReference type="PANTHER" id="PTHR11712:SF336">
    <property type="entry name" value="3-OXOACYL-[ACYL-CARRIER-PROTEIN] SYNTHASE, MITOCHONDRIAL"/>
    <property type="match status" value="1"/>
</dbReference>
<dbReference type="AlphaFoldDB" id="A0A9D1D7E7"/>
<keyword evidence="10 14" id="KW-0012">Acyltransferase</keyword>
<keyword evidence="17" id="KW-0472">Membrane</keyword>
<dbReference type="InterPro" id="IPR014030">
    <property type="entry name" value="Ketoacyl_synth_N"/>
</dbReference>
<evidence type="ECO:0000256" key="6">
    <source>
        <dbReference type="ARBA" id="ARBA00022679"/>
    </source>
</evidence>
<comment type="catalytic activity">
    <reaction evidence="13 14">
        <text>a fatty acyl-[ACP] + malonyl-[ACP] + H(+) = a 3-oxoacyl-[ACP] + holo-[ACP] + CO2</text>
        <dbReference type="Rhea" id="RHEA:22836"/>
        <dbReference type="Rhea" id="RHEA-COMP:9623"/>
        <dbReference type="Rhea" id="RHEA-COMP:9685"/>
        <dbReference type="Rhea" id="RHEA-COMP:9916"/>
        <dbReference type="Rhea" id="RHEA-COMP:14125"/>
        <dbReference type="ChEBI" id="CHEBI:15378"/>
        <dbReference type="ChEBI" id="CHEBI:16526"/>
        <dbReference type="ChEBI" id="CHEBI:64479"/>
        <dbReference type="ChEBI" id="CHEBI:78449"/>
        <dbReference type="ChEBI" id="CHEBI:78776"/>
        <dbReference type="ChEBI" id="CHEBI:138651"/>
    </reaction>
</comment>
<dbReference type="PIRSF" id="PIRSF000447">
    <property type="entry name" value="KAS_II"/>
    <property type="match status" value="1"/>
</dbReference>
<evidence type="ECO:0000259" key="18">
    <source>
        <dbReference type="PROSITE" id="PS52004"/>
    </source>
</evidence>
<organism evidence="19 20">
    <name type="scientific">Candidatus Avoscillospira stercoripullorum</name>
    <dbReference type="NCBI Taxonomy" id="2840709"/>
    <lineage>
        <taxon>Bacteria</taxon>
        <taxon>Bacillati</taxon>
        <taxon>Bacillota</taxon>
        <taxon>Clostridia</taxon>
        <taxon>Eubacteriales</taxon>
        <taxon>Oscillospiraceae</taxon>
        <taxon>Oscillospiraceae incertae sedis</taxon>
        <taxon>Candidatus Avoscillospira</taxon>
    </lineage>
</organism>
<evidence type="ECO:0000256" key="13">
    <source>
        <dbReference type="ARBA" id="ARBA00047659"/>
    </source>
</evidence>
<dbReference type="EMBL" id="DVGD01000225">
    <property type="protein sequence ID" value="HIR10120.1"/>
    <property type="molecule type" value="Genomic_DNA"/>
</dbReference>
<dbReference type="InterPro" id="IPR020841">
    <property type="entry name" value="PKS_Beta-ketoAc_synthase_dom"/>
</dbReference>
<evidence type="ECO:0000256" key="15">
    <source>
        <dbReference type="PIRSR" id="PIRSR000447-1"/>
    </source>
</evidence>
<keyword evidence="6 14" id="KW-0808">Transferase</keyword>
<dbReference type="NCBIfam" id="NF005589">
    <property type="entry name" value="PRK07314.1"/>
    <property type="match status" value="1"/>
</dbReference>
<evidence type="ECO:0000256" key="14">
    <source>
        <dbReference type="PIRNR" id="PIRNR000447"/>
    </source>
</evidence>
<keyword evidence="17" id="KW-0812">Transmembrane</keyword>
<dbReference type="NCBIfam" id="TIGR03150">
    <property type="entry name" value="fabF"/>
    <property type="match status" value="1"/>
</dbReference>
<reference evidence="19" key="1">
    <citation type="submission" date="2020-10" db="EMBL/GenBank/DDBJ databases">
        <authorList>
            <person name="Gilroy R."/>
        </authorList>
    </citation>
    <scope>NUCLEOTIDE SEQUENCE</scope>
    <source>
        <strain evidence="19">ChiHjej9B8-7071</strain>
    </source>
</reference>
<dbReference type="GO" id="GO:0006633">
    <property type="term" value="P:fatty acid biosynthetic process"/>
    <property type="evidence" value="ECO:0007669"/>
    <property type="project" value="UniProtKB-UniRule"/>
</dbReference>
<dbReference type="PROSITE" id="PS52004">
    <property type="entry name" value="KS3_2"/>
    <property type="match status" value="1"/>
</dbReference>
<evidence type="ECO:0000313" key="20">
    <source>
        <dbReference type="Proteomes" id="UP000824258"/>
    </source>
</evidence>
<evidence type="ECO:0000256" key="5">
    <source>
        <dbReference type="ARBA" id="ARBA00022516"/>
    </source>
</evidence>
<dbReference type="FunFam" id="3.40.47.10:FF:000009">
    <property type="entry name" value="3-oxoacyl-[acyl-carrier-protein] synthase 2"/>
    <property type="match status" value="1"/>
</dbReference>
<evidence type="ECO:0000256" key="9">
    <source>
        <dbReference type="ARBA" id="ARBA00023160"/>
    </source>
</evidence>
<evidence type="ECO:0000256" key="2">
    <source>
        <dbReference type="ARBA" id="ARBA00008467"/>
    </source>
</evidence>
<dbReference type="GO" id="GO:0004315">
    <property type="term" value="F:3-oxoacyl-[acyl-carrier-protein] synthase activity"/>
    <property type="evidence" value="ECO:0007669"/>
    <property type="project" value="UniProtKB-UniRule"/>
</dbReference>
<evidence type="ECO:0000256" key="16">
    <source>
        <dbReference type="RuleBase" id="RU003694"/>
    </source>
</evidence>
<dbReference type="SUPFAM" id="SSF53901">
    <property type="entry name" value="Thiolase-like"/>
    <property type="match status" value="2"/>
</dbReference>
<feature type="active site" description="For beta-ketoacyl synthase activity" evidence="15">
    <location>
        <position position="163"/>
    </location>
</feature>
<keyword evidence="5 14" id="KW-0444">Lipid biosynthesis</keyword>
<proteinExistence type="inferred from homology"/>
<evidence type="ECO:0000256" key="1">
    <source>
        <dbReference type="ARBA" id="ARBA00005194"/>
    </source>
</evidence>
<keyword evidence="9 14" id="KW-0275">Fatty acid biosynthesis</keyword>
<comment type="pathway">
    <text evidence="1 14">Lipid metabolism; fatty acid biosynthesis.</text>
</comment>
<dbReference type="Proteomes" id="UP000824258">
    <property type="component" value="Unassembled WGS sequence"/>
</dbReference>
<evidence type="ECO:0000256" key="10">
    <source>
        <dbReference type="ARBA" id="ARBA00023315"/>
    </source>
</evidence>
<comment type="function">
    <text evidence="11 14">Involved in the type II fatty acid elongation cycle. Catalyzes the elongation of a wide range of acyl-ACP by the addition of two carbons from malonyl-ACP to an acyl acceptor. Can efficiently catalyze the conversion of palmitoleoyl-ACP (cis-hexadec-9-enoyl-ACP) to cis-vaccenoyl-ACP (cis-octadec-11-enoyl-ACP), an essential step in the thermal regulation of fatty acid composition.</text>
</comment>
<dbReference type="InterPro" id="IPR016039">
    <property type="entry name" value="Thiolase-like"/>
</dbReference>
<feature type="transmembrane region" description="Helical" evidence="17">
    <location>
        <begin position="129"/>
        <end position="148"/>
    </location>
</feature>
<dbReference type="InterPro" id="IPR017568">
    <property type="entry name" value="3-oxoacyl-ACP_synth-2"/>
</dbReference>
<dbReference type="InterPro" id="IPR014031">
    <property type="entry name" value="Ketoacyl_synth_C"/>
</dbReference>
<accession>A0A9D1D7E7</accession>
<dbReference type="SMART" id="SM00825">
    <property type="entry name" value="PKS_KS"/>
    <property type="match status" value="1"/>
</dbReference>
<dbReference type="PROSITE" id="PS00606">
    <property type="entry name" value="KS3_1"/>
    <property type="match status" value="1"/>
</dbReference>
<dbReference type="PANTHER" id="PTHR11712">
    <property type="entry name" value="POLYKETIDE SYNTHASE-RELATED"/>
    <property type="match status" value="1"/>
</dbReference>
<evidence type="ECO:0000256" key="4">
    <source>
        <dbReference type="ARBA" id="ARBA00014657"/>
    </source>
</evidence>
<dbReference type="InterPro" id="IPR000794">
    <property type="entry name" value="Beta-ketoacyl_synthase"/>
</dbReference>
<evidence type="ECO:0000313" key="19">
    <source>
        <dbReference type="EMBL" id="HIR10120.1"/>
    </source>
</evidence>
<gene>
    <name evidence="19" type="primary">fabF</name>
    <name evidence="19" type="ORF">IAA70_06930</name>
</gene>
<sequence>MTERRVVVTGMGCVTPLGNDLPTTWRNLVDGKNGIGPITKFDTTDFKAKLAAEVRDFDPKLYMEKPQILHSDLYAQLAMAAAVQAMEDSGIAGTVPGERMGVYIGTGIGGIQTFEAEHSKLLNKGPRRVSAYFIPMMIANIASSMIAIRYGCMGPAMPAVTACASGSNAIGEALRVVRHGYADAMICGGAEATVTPLAAAGFCNMQALSTSEDPDAASLPFDARRGGFVMGEGSGVLILEEYEHAKARGAKIYGEICGYGSTNDAYHITAPHPDGVGGAKAMADALREAGYTGDELVYVNAHGTGTHLNDAIETMALKKAFGEELARKLLISSTKSMTGHMLGAAGAVEAIVSLKALEDGVVPPTINLREADPACDLDYVPGTARTAPVTLALSNSLGFGGHNACLTFRKL</sequence>
<comment type="caution">
    <text evidence="19">The sequence shown here is derived from an EMBL/GenBank/DDBJ whole genome shotgun (WGS) entry which is preliminary data.</text>
</comment>
<keyword evidence="7" id="KW-0276">Fatty acid metabolism</keyword>
<evidence type="ECO:0000256" key="3">
    <source>
        <dbReference type="ARBA" id="ARBA00012356"/>
    </source>
</evidence>
<dbReference type="EC" id="2.3.1.179" evidence="3 14"/>
<evidence type="ECO:0000256" key="12">
    <source>
        <dbReference type="ARBA" id="ARBA00047318"/>
    </source>
</evidence>
<keyword evidence="17" id="KW-1133">Transmembrane helix</keyword>
<keyword evidence="8" id="KW-0443">Lipid metabolism</keyword>
<name>A0A9D1D7E7_9FIRM</name>
<comment type="similarity">
    <text evidence="2 14 16">Belongs to the thiolase-like superfamily. Beta-ketoacyl-ACP synthases family.</text>
</comment>
<comment type="catalytic activity">
    <reaction evidence="12 14">
        <text>(9Z)-hexadecenoyl-[ACP] + malonyl-[ACP] + H(+) = 3-oxo-(11Z)-octadecenoyl-[ACP] + holo-[ACP] + CO2</text>
        <dbReference type="Rhea" id="RHEA:55040"/>
        <dbReference type="Rhea" id="RHEA-COMP:9623"/>
        <dbReference type="Rhea" id="RHEA-COMP:9685"/>
        <dbReference type="Rhea" id="RHEA-COMP:10800"/>
        <dbReference type="Rhea" id="RHEA-COMP:14074"/>
        <dbReference type="ChEBI" id="CHEBI:15378"/>
        <dbReference type="ChEBI" id="CHEBI:16526"/>
        <dbReference type="ChEBI" id="CHEBI:64479"/>
        <dbReference type="ChEBI" id="CHEBI:78449"/>
        <dbReference type="ChEBI" id="CHEBI:83989"/>
        <dbReference type="ChEBI" id="CHEBI:138538"/>
        <dbReference type="EC" id="2.3.1.179"/>
    </reaction>
</comment>
<evidence type="ECO:0000256" key="7">
    <source>
        <dbReference type="ARBA" id="ARBA00022832"/>
    </source>
</evidence>
<evidence type="ECO:0000256" key="11">
    <source>
        <dbReference type="ARBA" id="ARBA00024006"/>
    </source>
</evidence>
<dbReference type="Gene3D" id="3.40.47.10">
    <property type="match status" value="1"/>
</dbReference>
<dbReference type="InterPro" id="IPR018201">
    <property type="entry name" value="Ketoacyl_synth_AS"/>
</dbReference>
<dbReference type="Pfam" id="PF02801">
    <property type="entry name" value="Ketoacyl-synt_C"/>
    <property type="match status" value="1"/>
</dbReference>
<evidence type="ECO:0000256" key="8">
    <source>
        <dbReference type="ARBA" id="ARBA00023098"/>
    </source>
</evidence>
<feature type="domain" description="Ketosynthase family 3 (KS3)" evidence="18">
    <location>
        <begin position="3"/>
        <end position="410"/>
    </location>
</feature>
<reference evidence="19" key="2">
    <citation type="journal article" date="2021" name="PeerJ">
        <title>Extensive microbial diversity within the chicken gut microbiome revealed by metagenomics and culture.</title>
        <authorList>
            <person name="Gilroy R."/>
            <person name="Ravi A."/>
            <person name="Getino M."/>
            <person name="Pursley I."/>
            <person name="Horton D.L."/>
            <person name="Alikhan N.F."/>
            <person name="Baker D."/>
            <person name="Gharbi K."/>
            <person name="Hall N."/>
            <person name="Watson M."/>
            <person name="Adriaenssens E.M."/>
            <person name="Foster-Nyarko E."/>
            <person name="Jarju S."/>
            <person name="Secka A."/>
            <person name="Antonio M."/>
            <person name="Oren A."/>
            <person name="Chaudhuri R.R."/>
            <person name="La Ragione R."/>
            <person name="Hildebrand F."/>
            <person name="Pallen M.J."/>
        </authorList>
    </citation>
    <scope>NUCLEOTIDE SEQUENCE</scope>
    <source>
        <strain evidence="19">ChiHjej9B8-7071</strain>
    </source>
</reference>
<evidence type="ECO:0000256" key="17">
    <source>
        <dbReference type="SAM" id="Phobius"/>
    </source>
</evidence>